<dbReference type="InterPro" id="IPR036383">
    <property type="entry name" value="TSP1_rpt_sf"/>
</dbReference>
<dbReference type="InterPro" id="IPR050439">
    <property type="entry name" value="ADAMTS_ADAMTS-like"/>
</dbReference>
<keyword evidence="5" id="KW-0084">Basement membrane</keyword>
<feature type="domain" description="ADAMTS/ADAMTS-like cysteine-rich" evidence="8">
    <location>
        <begin position="51"/>
        <end position="126"/>
    </location>
</feature>
<keyword evidence="10" id="KW-1185">Reference proteome</keyword>
<dbReference type="FunFam" id="2.60.120.830:FF:000001">
    <property type="entry name" value="A disintegrin and metalloproteinase with thrombospondin motifs 1"/>
    <property type="match status" value="1"/>
</dbReference>
<evidence type="ECO:0000256" key="6">
    <source>
        <dbReference type="ARBA" id="ARBA00023157"/>
    </source>
</evidence>
<evidence type="ECO:0000256" key="3">
    <source>
        <dbReference type="ARBA" id="ARBA00022729"/>
    </source>
</evidence>
<keyword evidence="3" id="KW-0732">Signal</keyword>
<dbReference type="AlphaFoldDB" id="A0AAN8WZC0"/>
<accession>A0AAN8WZC0</accession>
<dbReference type="SMART" id="SM00209">
    <property type="entry name" value="TSP1"/>
    <property type="match status" value="6"/>
</dbReference>
<keyword evidence="5" id="KW-0272">Extracellular matrix</keyword>
<dbReference type="PRINTS" id="PR01857">
    <property type="entry name" value="ADAMTSFAMILY"/>
</dbReference>
<dbReference type="Pfam" id="PF19236">
    <property type="entry name" value="ADAMTS_CR_3"/>
    <property type="match status" value="1"/>
</dbReference>
<keyword evidence="4" id="KW-0677">Repeat</keyword>
<dbReference type="Gene3D" id="2.20.100.10">
    <property type="entry name" value="Thrombospondin type-1 (TSP1) repeat"/>
    <property type="match status" value="5"/>
</dbReference>
<dbReference type="InterPro" id="IPR045371">
    <property type="entry name" value="ADAMTS_CR_3"/>
</dbReference>
<comment type="subcellular location">
    <subcellularLocation>
        <location evidence="1">Secreted</location>
        <location evidence="1">Extracellular space</location>
        <location evidence="1">Extracellular matrix</location>
        <location evidence="1">Basement membrane</location>
    </subcellularLocation>
</comment>
<proteinExistence type="predicted"/>
<evidence type="ECO:0000259" key="8">
    <source>
        <dbReference type="Pfam" id="PF19236"/>
    </source>
</evidence>
<evidence type="ECO:0000256" key="2">
    <source>
        <dbReference type="ARBA" id="ARBA00022525"/>
    </source>
</evidence>
<dbReference type="Pfam" id="PF19030">
    <property type="entry name" value="TSP1_ADAMTS"/>
    <property type="match status" value="6"/>
</dbReference>
<dbReference type="GO" id="GO:0005604">
    <property type="term" value="C:basement membrane"/>
    <property type="evidence" value="ECO:0007669"/>
    <property type="project" value="UniProtKB-SubCell"/>
</dbReference>
<dbReference type="EMBL" id="JAXCGZ010012185">
    <property type="protein sequence ID" value="KAK7073727.1"/>
    <property type="molecule type" value="Genomic_DNA"/>
</dbReference>
<dbReference type="Gene3D" id="2.60.120.830">
    <property type="match status" value="1"/>
</dbReference>
<dbReference type="PANTHER" id="PTHR13723:SF281">
    <property type="entry name" value="PAPILIN"/>
    <property type="match status" value="1"/>
</dbReference>
<organism evidence="9 10">
    <name type="scientific">Halocaridina rubra</name>
    <name type="common">Hawaiian red shrimp</name>
    <dbReference type="NCBI Taxonomy" id="373956"/>
    <lineage>
        <taxon>Eukaryota</taxon>
        <taxon>Metazoa</taxon>
        <taxon>Ecdysozoa</taxon>
        <taxon>Arthropoda</taxon>
        <taxon>Crustacea</taxon>
        <taxon>Multicrustacea</taxon>
        <taxon>Malacostraca</taxon>
        <taxon>Eumalacostraca</taxon>
        <taxon>Eucarida</taxon>
        <taxon>Decapoda</taxon>
        <taxon>Pleocyemata</taxon>
        <taxon>Caridea</taxon>
        <taxon>Atyoidea</taxon>
        <taxon>Atyidae</taxon>
        <taxon>Halocaridina</taxon>
    </lineage>
</organism>
<protein>
    <recommendedName>
        <fullName evidence="11">Papilin</fullName>
    </recommendedName>
</protein>
<evidence type="ECO:0000256" key="1">
    <source>
        <dbReference type="ARBA" id="ARBA00004302"/>
    </source>
</evidence>
<evidence type="ECO:0000256" key="5">
    <source>
        <dbReference type="ARBA" id="ARBA00022869"/>
    </source>
</evidence>
<dbReference type="PROSITE" id="PS50092">
    <property type="entry name" value="TSP1"/>
    <property type="match status" value="5"/>
</dbReference>
<dbReference type="Pfam" id="PF05986">
    <property type="entry name" value="ADAMTS_spacer1"/>
    <property type="match status" value="1"/>
</dbReference>
<evidence type="ECO:0000259" key="7">
    <source>
        <dbReference type="Pfam" id="PF05986"/>
    </source>
</evidence>
<feature type="non-terminal residue" evidence="9">
    <location>
        <position position="1"/>
    </location>
</feature>
<dbReference type="SUPFAM" id="SSF82895">
    <property type="entry name" value="TSP-1 type 1 repeat"/>
    <property type="match status" value="6"/>
</dbReference>
<dbReference type="InterPro" id="IPR000884">
    <property type="entry name" value="TSP1_rpt"/>
</dbReference>
<dbReference type="PANTHER" id="PTHR13723">
    <property type="entry name" value="ADAMTS A DISINTEGRIN AND METALLOPROTEASE WITH THROMBOSPONDIN MOTIFS PROTEASE"/>
    <property type="match status" value="1"/>
</dbReference>
<dbReference type="InterPro" id="IPR010294">
    <property type="entry name" value="ADAMTS_spacer1"/>
</dbReference>
<gene>
    <name evidence="9" type="ORF">SK128_001458</name>
</gene>
<keyword evidence="6" id="KW-1015">Disulfide bond</keyword>
<keyword evidence="2" id="KW-0964">Secreted</keyword>
<reference evidence="9 10" key="1">
    <citation type="submission" date="2023-11" db="EMBL/GenBank/DDBJ databases">
        <title>Halocaridina rubra genome assembly.</title>
        <authorList>
            <person name="Smith C."/>
        </authorList>
    </citation>
    <scope>NUCLEOTIDE SEQUENCE [LARGE SCALE GENOMIC DNA]</scope>
    <source>
        <strain evidence="9">EP-1</strain>
        <tissue evidence="9">Whole</tissue>
    </source>
</reference>
<evidence type="ECO:0000313" key="10">
    <source>
        <dbReference type="Proteomes" id="UP001381693"/>
    </source>
</evidence>
<evidence type="ECO:0000256" key="4">
    <source>
        <dbReference type="ARBA" id="ARBA00022737"/>
    </source>
</evidence>
<evidence type="ECO:0000313" key="9">
    <source>
        <dbReference type="EMBL" id="KAK7073727.1"/>
    </source>
</evidence>
<dbReference type="GO" id="GO:0030198">
    <property type="term" value="P:extracellular matrix organization"/>
    <property type="evidence" value="ECO:0007669"/>
    <property type="project" value="InterPro"/>
</dbReference>
<feature type="domain" description="ADAMTS/ADAMTS-like Spacer 1" evidence="7">
    <location>
        <begin position="128"/>
        <end position="244"/>
    </location>
</feature>
<sequence>PCPGPAKDYRAEQCSRFNDIPFEGKYYTWAPYLDDPAKCELNCQPEEQSWVPYLKAPRKCELNCQPEGERFYYRHALKVVDGTPCDSEGQDICVDGRCMPVGCDKILGSSAKEDKCRICGGDGSTCNTITGEFMKETLTMGYNDIVLIPAGATNIYVEELKASNNYLAVRNSTGYFFLNGNWRIDFPRSLKFAGTTFHYERKANGGGIFAPEILRAKGPTTETLIIVLLYQERNPGVTYEYSVPKEVTQPKPEKYDWFFGTYDECSVSCGGGHMTRNVSCARTSNFQPVAEYLCDPRLKPESNKTCNEHPCEASWQMGEWTPCTTSCGTAGWQFRHVYCGQKFTEGRLSIVNSSTCEQQAPHPQTIRQCNTEADCPSWHVGDWTPCSKLCGVGRQHRKIKCHLNTDGKITELDESECQEEQPATERPCENIPCGGVDWVTSDWTGCANGCGLDEESRLVLCVSNKGTVVDSEFCSSERMPETKRNCSLSTICEFRWYASEWSECSADCGEGVRTRDVICGKFEGDNVTKVPDLNCKDVKRYPDVEKCNGTGTCKGNWFAGPWSKCSKECGGGTKHRKIFCYVGNKLATIRQCDGNIIPYSIETCNNEPCGEDEVMGPDSKIEDDEYCEDKEVKNFSLLSF</sequence>
<dbReference type="InterPro" id="IPR013273">
    <property type="entry name" value="ADAMTS/ADAMTS-like"/>
</dbReference>
<dbReference type="Proteomes" id="UP001381693">
    <property type="component" value="Unassembled WGS sequence"/>
</dbReference>
<dbReference type="FunFam" id="2.20.100.10:FF:000005">
    <property type="entry name" value="ADAM metallopeptidase with thrombospondin type 1 motif 9"/>
    <property type="match status" value="3"/>
</dbReference>
<name>A0AAN8WZC0_HALRR</name>
<evidence type="ECO:0008006" key="11">
    <source>
        <dbReference type="Google" id="ProtNLM"/>
    </source>
</evidence>
<comment type="caution">
    <text evidence="9">The sequence shown here is derived from an EMBL/GenBank/DDBJ whole genome shotgun (WGS) entry which is preliminary data.</text>
</comment>